<dbReference type="AlphaFoldDB" id="A0A4R5WUH4"/>
<dbReference type="RefSeq" id="WP_133435011.1">
    <property type="nucleotide sequence ID" value="NZ_JAUFSA010000001.1"/>
</dbReference>
<comment type="caution">
    <text evidence="1">The sequence shown here is derived from an EMBL/GenBank/DDBJ whole genome shotgun (WGS) entry which is preliminary data.</text>
</comment>
<dbReference type="EMBL" id="JAUFSA010000001">
    <property type="protein sequence ID" value="MDP7734127.1"/>
    <property type="molecule type" value="Genomic_DNA"/>
</dbReference>
<evidence type="ECO:0000313" key="1">
    <source>
        <dbReference type="EMBL" id="MDP7734127.1"/>
    </source>
</evidence>
<dbReference type="Proteomes" id="UP001229081">
    <property type="component" value="Unassembled WGS sequence"/>
</dbReference>
<name>A0A4R5WUH4_9MYCO</name>
<organism evidence="1 2">
    <name type="scientific">Mycobacterium paragordonae</name>
    <dbReference type="NCBI Taxonomy" id="1389713"/>
    <lineage>
        <taxon>Bacteria</taxon>
        <taxon>Bacillati</taxon>
        <taxon>Actinomycetota</taxon>
        <taxon>Actinomycetes</taxon>
        <taxon>Mycobacteriales</taxon>
        <taxon>Mycobacteriaceae</taxon>
        <taxon>Mycobacterium</taxon>
    </lineage>
</organism>
<accession>A0A4R5WUH4</accession>
<evidence type="ECO:0000313" key="2">
    <source>
        <dbReference type="Proteomes" id="UP001229081"/>
    </source>
</evidence>
<sequence length="92" mass="9852">MKPDLSVRPDNRLADMPMVPVACRRCEAQVLVRKSTWNQTSVQWTAAASTRCIQRREADKIAGHGLFLACSALGESILAAVAAGELAIVDSG</sequence>
<proteinExistence type="predicted"/>
<reference evidence="1" key="1">
    <citation type="submission" date="2023-06" db="EMBL/GenBank/DDBJ databases">
        <title>Identification of two novel mycobacterium reveal diversities and complexities of Mycobacterium gordonae clade.</title>
        <authorList>
            <person name="Matsumoto Y."/>
            <person name="Nakamura S."/>
            <person name="Motooka D."/>
            <person name="Fukushima K."/>
        </authorList>
    </citation>
    <scope>NUCLEOTIDE SEQUENCE</scope>
    <source>
        <strain evidence="1">TY812</strain>
    </source>
</reference>
<gene>
    <name evidence="1" type="ORF">QXL92_05115</name>
</gene>
<protein>
    <submittedName>
        <fullName evidence="1">Ferredoxin</fullName>
    </submittedName>
</protein>